<dbReference type="Gene3D" id="3.30.1890.10">
    <property type="entry name" value="FepE-like"/>
    <property type="match status" value="1"/>
</dbReference>
<dbReference type="PANTHER" id="PTHR32309">
    <property type="entry name" value="TYROSINE-PROTEIN KINASE"/>
    <property type="match status" value="1"/>
</dbReference>
<dbReference type="RefSeq" id="WP_150712039.1">
    <property type="nucleotide sequence ID" value="NZ_CABVHK010000012.1"/>
</dbReference>
<reference evidence="8 9" key="1">
    <citation type="submission" date="2019-09" db="EMBL/GenBank/DDBJ databases">
        <authorList>
            <person name="Chandra G."/>
            <person name="Truman W A."/>
        </authorList>
    </citation>
    <scope>NUCLEOTIDE SEQUENCE [LARGE SCALE GENOMIC DNA]</scope>
    <source>
        <strain evidence="8">PS662</strain>
    </source>
</reference>
<dbReference type="SUPFAM" id="SSF160355">
    <property type="entry name" value="Bacterial polysaccharide co-polymerase-like"/>
    <property type="match status" value="1"/>
</dbReference>
<dbReference type="PANTHER" id="PTHR32309:SF13">
    <property type="entry name" value="FERRIC ENTEROBACTIN TRANSPORT PROTEIN FEPE"/>
    <property type="match status" value="1"/>
</dbReference>
<keyword evidence="4 6" id="KW-1133">Transmembrane helix</keyword>
<evidence type="ECO:0000259" key="7">
    <source>
        <dbReference type="Pfam" id="PF02706"/>
    </source>
</evidence>
<sequence>MLKPRSDVRVEDEVDLVALVKDLWLQKFIIIGVAVLVSVLVYAYATMSIIAPIYEAKLYIVPPTQNGIAGFNTGRSASDADFKPYTVNEVYAVFTRNLEAESFRQDFFKEFYLPSLPENSQKKSTTQLYKDFTQALVIGADKGNPPRYSVAFQSQNSESAAALVKAYVERAKEVAKAEIVLNIAREASVRAHDLEKRIVSMREAAPVAREDRINQLREALRIAESIGLTDPQASPNTLVATVEDEDESLAYRRGSKALAAEINVLQSRTSYDAFIPNLRKLQSRFEFYNTLSIDSASVSVGRQDGDIAAPDTPVKNKKKIIVLAGIVGGLALGILIALMRSFFLRSVNPRELMVREDG</sequence>
<dbReference type="GO" id="GO:0004713">
    <property type="term" value="F:protein tyrosine kinase activity"/>
    <property type="evidence" value="ECO:0007669"/>
    <property type="project" value="TreeGrafter"/>
</dbReference>
<dbReference type="OrthoDB" id="8113255at2"/>
<keyword evidence="5 6" id="KW-0472">Membrane</keyword>
<organism evidence="8 9">
    <name type="scientific">Pseudomonas fluorescens</name>
    <dbReference type="NCBI Taxonomy" id="294"/>
    <lineage>
        <taxon>Bacteria</taxon>
        <taxon>Pseudomonadati</taxon>
        <taxon>Pseudomonadota</taxon>
        <taxon>Gammaproteobacteria</taxon>
        <taxon>Pseudomonadales</taxon>
        <taxon>Pseudomonadaceae</taxon>
        <taxon>Pseudomonas</taxon>
    </lineage>
</organism>
<evidence type="ECO:0000313" key="8">
    <source>
        <dbReference type="EMBL" id="VVN06688.1"/>
    </source>
</evidence>
<evidence type="ECO:0000256" key="1">
    <source>
        <dbReference type="ARBA" id="ARBA00004651"/>
    </source>
</evidence>
<dbReference type="InterPro" id="IPR003856">
    <property type="entry name" value="LPS_length_determ_N"/>
</dbReference>
<protein>
    <submittedName>
        <fullName evidence="8">ECA polysaccharide chain length modulation protein</fullName>
    </submittedName>
</protein>
<accession>A0A5E6UPE4</accession>
<feature type="transmembrane region" description="Helical" evidence="6">
    <location>
        <begin position="320"/>
        <end position="343"/>
    </location>
</feature>
<dbReference type="InterPro" id="IPR050445">
    <property type="entry name" value="Bact_polysacc_biosynth/exp"/>
</dbReference>
<keyword evidence="2" id="KW-1003">Cell membrane</keyword>
<dbReference type="EMBL" id="CABVHK010000012">
    <property type="protein sequence ID" value="VVN06688.1"/>
    <property type="molecule type" value="Genomic_DNA"/>
</dbReference>
<name>A0A5E6UPE4_PSEFL</name>
<comment type="subcellular location">
    <subcellularLocation>
        <location evidence="1">Cell membrane</location>
        <topology evidence="1">Multi-pass membrane protein</topology>
    </subcellularLocation>
</comment>
<evidence type="ECO:0000256" key="3">
    <source>
        <dbReference type="ARBA" id="ARBA00022692"/>
    </source>
</evidence>
<evidence type="ECO:0000256" key="2">
    <source>
        <dbReference type="ARBA" id="ARBA00022475"/>
    </source>
</evidence>
<feature type="transmembrane region" description="Helical" evidence="6">
    <location>
        <begin position="24"/>
        <end position="45"/>
    </location>
</feature>
<evidence type="ECO:0000256" key="5">
    <source>
        <dbReference type="ARBA" id="ARBA00023136"/>
    </source>
</evidence>
<dbReference type="Proteomes" id="UP000326953">
    <property type="component" value="Unassembled WGS sequence"/>
</dbReference>
<keyword evidence="3 6" id="KW-0812">Transmembrane</keyword>
<dbReference type="AlphaFoldDB" id="A0A5E6UPE4"/>
<proteinExistence type="predicted"/>
<evidence type="ECO:0000256" key="4">
    <source>
        <dbReference type="ARBA" id="ARBA00022989"/>
    </source>
</evidence>
<evidence type="ECO:0000256" key="6">
    <source>
        <dbReference type="SAM" id="Phobius"/>
    </source>
</evidence>
<feature type="domain" description="Polysaccharide chain length determinant N-terminal" evidence="7">
    <location>
        <begin position="12"/>
        <end position="110"/>
    </location>
</feature>
<gene>
    <name evidence="8" type="primary">wzzE</name>
    <name evidence="8" type="ORF">PS662_03629</name>
</gene>
<dbReference type="GO" id="GO:0005886">
    <property type="term" value="C:plasma membrane"/>
    <property type="evidence" value="ECO:0007669"/>
    <property type="project" value="UniProtKB-SubCell"/>
</dbReference>
<evidence type="ECO:0000313" key="9">
    <source>
        <dbReference type="Proteomes" id="UP000326953"/>
    </source>
</evidence>
<dbReference type="Pfam" id="PF02706">
    <property type="entry name" value="Wzz"/>
    <property type="match status" value="1"/>
</dbReference>